<keyword evidence="3" id="KW-0808">Transferase</keyword>
<evidence type="ECO:0000256" key="3">
    <source>
        <dbReference type="ARBA" id="ARBA00022679"/>
    </source>
</evidence>
<accession>A0A1F6DTF7</accession>
<evidence type="ECO:0000259" key="5">
    <source>
        <dbReference type="SMART" id="SM00861"/>
    </source>
</evidence>
<feature type="domain" description="Transketolase-like pyrimidine-binding" evidence="5">
    <location>
        <begin position="20"/>
        <end position="185"/>
    </location>
</feature>
<dbReference type="CDD" id="cd07033">
    <property type="entry name" value="TPP_PYR_DXS_TK_like"/>
    <property type="match status" value="1"/>
</dbReference>
<dbReference type="Proteomes" id="UP000177232">
    <property type="component" value="Unassembled WGS sequence"/>
</dbReference>
<dbReference type="PANTHER" id="PTHR43825:SF1">
    <property type="entry name" value="TRANSKETOLASE-LIKE PYRIMIDINE-BINDING DOMAIN-CONTAINING PROTEIN"/>
    <property type="match status" value="1"/>
</dbReference>
<dbReference type="InterPro" id="IPR005475">
    <property type="entry name" value="Transketolase-like_Pyr-bd"/>
</dbReference>
<reference evidence="6 7" key="1">
    <citation type="journal article" date="2016" name="Nat. Commun.">
        <title>Thousands of microbial genomes shed light on interconnected biogeochemical processes in an aquifer system.</title>
        <authorList>
            <person name="Anantharaman K."/>
            <person name="Brown C.T."/>
            <person name="Hug L.A."/>
            <person name="Sharon I."/>
            <person name="Castelle C.J."/>
            <person name="Probst A.J."/>
            <person name="Thomas B.C."/>
            <person name="Singh A."/>
            <person name="Wilkins M.J."/>
            <person name="Karaoz U."/>
            <person name="Brodie E.L."/>
            <person name="Williams K.H."/>
            <person name="Hubbard S.S."/>
            <person name="Banfield J.F."/>
        </authorList>
    </citation>
    <scope>NUCLEOTIDE SEQUENCE [LARGE SCALE GENOMIC DNA]</scope>
</reference>
<dbReference type="Gene3D" id="3.40.50.920">
    <property type="match status" value="1"/>
</dbReference>
<keyword evidence="4" id="KW-0786">Thiamine pyrophosphate</keyword>
<dbReference type="SUPFAM" id="SSF52518">
    <property type="entry name" value="Thiamin diphosphate-binding fold (THDP-binding)"/>
    <property type="match status" value="1"/>
</dbReference>
<dbReference type="Pfam" id="PF02780">
    <property type="entry name" value="Transketolase_C"/>
    <property type="match status" value="1"/>
</dbReference>
<dbReference type="InterPro" id="IPR020826">
    <property type="entry name" value="Transketolase_BS"/>
</dbReference>
<dbReference type="EMBL" id="MFLJ01000013">
    <property type="protein sequence ID" value="OGG64714.1"/>
    <property type="molecule type" value="Genomic_DNA"/>
</dbReference>
<dbReference type="InterPro" id="IPR009014">
    <property type="entry name" value="Transketo_C/PFOR_II"/>
</dbReference>
<dbReference type="STRING" id="1798496.A3C94_00165"/>
<comment type="similarity">
    <text evidence="2">Belongs to the transketolase family.</text>
</comment>
<evidence type="ECO:0000313" key="6">
    <source>
        <dbReference type="EMBL" id="OGG64714.1"/>
    </source>
</evidence>
<sequence length="324" mass="34527">MLNPDAKLAENIFSLEVEKRPTRDGFGTGTIEAARADPRVVVLCGDLAESTRALWFQKEFPERFIELGVAEQNMATVAAGMARAGMVPFIASYACFSPGRNYEQIRTTIALNHVPVKICGMHAGVSVGPDGATHQMLEDIGMMRMLPGMTVIAPGDAEEARKAVVAAAQTDGPVYLRFGREATPVFTTSETPFQIGKALTLWESENPTVAILATGAMSYTALEAARAFEASGIGSIVLHVPTIKPLDTEAILVAARRAGRVVTVEEHQTAGGFGSAVAELLSERHPVSVKRLGVRDQFGQSGAPEELLAYYGLDIAAIMHAASE</sequence>
<organism evidence="6 7">
    <name type="scientific">Candidatus Kaiserbacteria bacterium RIFCSPHIGHO2_02_FULL_55_17</name>
    <dbReference type="NCBI Taxonomy" id="1798496"/>
    <lineage>
        <taxon>Bacteria</taxon>
        <taxon>Candidatus Kaiseribacteriota</taxon>
    </lineage>
</organism>
<comment type="caution">
    <text evidence="6">The sequence shown here is derived from an EMBL/GenBank/DDBJ whole genome shotgun (WGS) entry which is preliminary data.</text>
</comment>
<evidence type="ECO:0000256" key="4">
    <source>
        <dbReference type="ARBA" id="ARBA00023052"/>
    </source>
</evidence>
<dbReference type="InterPro" id="IPR029061">
    <property type="entry name" value="THDP-binding"/>
</dbReference>
<dbReference type="SMART" id="SM00861">
    <property type="entry name" value="Transket_pyr"/>
    <property type="match status" value="1"/>
</dbReference>
<evidence type="ECO:0000313" key="7">
    <source>
        <dbReference type="Proteomes" id="UP000177232"/>
    </source>
</evidence>
<dbReference type="PROSITE" id="PS00802">
    <property type="entry name" value="TRANSKETOLASE_2"/>
    <property type="match status" value="1"/>
</dbReference>
<gene>
    <name evidence="6" type="ORF">A3C94_00165</name>
</gene>
<dbReference type="GO" id="GO:0016740">
    <property type="term" value="F:transferase activity"/>
    <property type="evidence" value="ECO:0007669"/>
    <property type="project" value="UniProtKB-KW"/>
</dbReference>
<comment type="cofactor">
    <cofactor evidence="1">
        <name>thiamine diphosphate</name>
        <dbReference type="ChEBI" id="CHEBI:58937"/>
    </cofactor>
</comment>
<evidence type="ECO:0000256" key="1">
    <source>
        <dbReference type="ARBA" id="ARBA00001964"/>
    </source>
</evidence>
<protein>
    <submittedName>
        <fullName evidence="6">Transketolase</fullName>
    </submittedName>
</protein>
<dbReference type="AlphaFoldDB" id="A0A1F6DTF7"/>
<proteinExistence type="inferred from homology"/>
<dbReference type="InterPro" id="IPR051157">
    <property type="entry name" value="PDH/Transketolase"/>
</dbReference>
<dbReference type="PANTHER" id="PTHR43825">
    <property type="entry name" value="PYRUVATE DEHYDROGENASE E1 COMPONENT"/>
    <property type="match status" value="1"/>
</dbReference>
<dbReference type="SUPFAM" id="SSF52922">
    <property type="entry name" value="TK C-terminal domain-like"/>
    <property type="match status" value="1"/>
</dbReference>
<dbReference type="FunFam" id="3.40.50.970:FF:000129">
    <property type="entry name" value="Transketolase"/>
    <property type="match status" value="1"/>
</dbReference>
<dbReference type="Pfam" id="PF02779">
    <property type="entry name" value="Transket_pyr"/>
    <property type="match status" value="1"/>
</dbReference>
<name>A0A1F6DTF7_9BACT</name>
<dbReference type="Gene3D" id="3.40.50.970">
    <property type="match status" value="1"/>
</dbReference>
<dbReference type="InterPro" id="IPR033248">
    <property type="entry name" value="Transketolase_C"/>
</dbReference>
<evidence type="ECO:0000256" key="2">
    <source>
        <dbReference type="ARBA" id="ARBA00007131"/>
    </source>
</evidence>